<feature type="region of interest" description="Disordered" evidence="1">
    <location>
        <begin position="344"/>
        <end position="371"/>
    </location>
</feature>
<keyword evidence="2" id="KW-0472">Membrane</keyword>
<feature type="transmembrane region" description="Helical" evidence="2">
    <location>
        <begin position="98"/>
        <end position="121"/>
    </location>
</feature>
<sequence length="371" mass="40312">MSTQADSNWQQVRSYLKTFPLDLVVIVGFVGLLTSSVALVPDDPFWRFLFGGVLLVFVPGYALLAAVFPGDGPQSRERRITNLDGVTVNDGITLSERLALAFGISVALIPLFALGLAAVGVTLTPSTVIGVLSVFTVGCVVVALFRRLRLPVSDRFSLPLDEWANDTRTFLFGGSAIDSLVNIVLVLSILVGVSAAAYAMSVPQPDAEFTSFALMTRSESGGYVSSGYPTNFTQGEPEELVVSVTNNRQEATAYTVVAELQQVRTNDEKRLQVLSQREQRRFPLDLEPNESWQQPHDITPERAGTNLRLVYFLYRGEAPVEASAATADKRLQLWINVSTRVQQNNTAPNTTVPNTTAPNTTTPSTTGRVGQ</sequence>
<dbReference type="InterPro" id="IPR011674">
    <property type="entry name" value="DUF1616"/>
</dbReference>
<dbReference type="Pfam" id="PF07760">
    <property type="entry name" value="DUF1616"/>
    <property type="match status" value="1"/>
</dbReference>
<dbReference type="Proteomes" id="UP001597119">
    <property type="component" value="Unassembled WGS sequence"/>
</dbReference>
<accession>A0ABD6CFX2</accession>
<evidence type="ECO:0000256" key="2">
    <source>
        <dbReference type="SAM" id="Phobius"/>
    </source>
</evidence>
<feature type="domain" description="DUF1616" evidence="3">
    <location>
        <begin position="30"/>
        <end position="336"/>
    </location>
</feature>
<evidence type="ECO:0000313" key="4">
    <source>
        <dbReference type="EMBL" id="MFD1588308.1"/>
    </source>
</evidence>
<feature type="transmembrane region" description="Helical" evidence="2">
    <location>
        <begin position="21"/>
        <end position="39"/>
    </location>
</feature>
<evidence type="ECO:0000313" key="5">
    <source>
        <dbReference type="Proteomes" id="UP001597119"/>
    </source>
</evidence>
<reference evidence="4 5" key="1">
    <citation type="journal article" date="2019" name="Int. J. Syst. Evol. Microbiol.">
        <title>The Global Catalogue of Microorganisms (GCM) 10K type strain sequencing project: providing services to taxonomists for standard genome sequencing and annotation.</title>
        <authorList>
            <consortium name="The Broad Institute Genomics Platform"/>
            <consortium name="The Broad Institute Genome Sequencing Center for Infectious Disease"/>
            <person name="Wu L."/>
            <person name="Ma J."/>
        </authorList>
    </citation>
    <scope>NUCLEOTIDE SEQUENCE [LARGE SCALE GENOMIC DNA]</scope>
    <source>
        <strain evidence="4 5">CGMCC 1.12125</strain>
    </source>
</reference>
<keyword evidence="2" id="KW-0812">Transmembrane</keyword>
<feature type="transmembrane region" description="Helical" evidence="2">
    <location>
        <begin position="180"/>
        <end position="200"/>
    </location>
</feature>
<organism evidence="4 5">
    <name type="scientific">Halorientalis brevis</name>
    <dbReference type="NCBI Taxonomy" id="1126241"/>
    <lineage>
        <taxon>Archaea</taxon>
        <taxon>Methanobacteriati</taxon>
        <taxon>Methanobacteriota</taxon>
        <taxon>Stenosarchaea group</taxon>
        <taxon>Halobacteria</taxon>
        <taxon>Halobacteriales</taxon>
        <taxon>Haloarculaceae</taxon>
        <taxon>Halorientalis</taxon>
    </lineage>
</organism>
<keyword evidence="2" id="KW-1133">Transmembrane helix</keyword>
<evidence type="ECO:0000256" key="1">
    <source>
        <dbReference type="SAM" id="MobiDB-lite"/>
    </source>
</evidence>
<feature type="transmembrane region" description="Helical" evidence="2">
    <location>
        <begin position="45"/>
        <end position="68"/>
    </location>
</feature>
<evidence type="ECO:0000259" key="3">
    <source>
        <dbReference type="Pfam" id="PF07760"/>
    </source>
</evidence>
<dbReference type="AlphaFoldDB" id="A0ABD6CFX2"/>
<dbReference type="EMBL" id="JBHUDJ010000011">
    <property type="protein sequence ID" value="MFD1588308.1"/>
    <property type="molecule type" value="Genomic_DNA"/>
</dbReference>
<protein>
    <submittedName>
        <fullName evidence="4">DUF1616 domain-containing protein</fullName>
    </submittedName>
</protein>
<dbReference type="RefSeq" id="WP_247381523.1">
    <property type="nucleotide sequence ID" value="NZ_JALLGV010000010.1"/>
</dbReference>
<keyword evidence="5" id="KW-1185">Reference proteome</keyword>
<feature type="transmembrane region" description="Helical" evidence="2">
    <location>
        <begin position="127"/>
        <end position="145"/>
    </location>
</feature>
<gene>
    <name evidence="4" type="ORF">ACFR9U_15100</name>
</gene>
<name>A0ABD6CFX2_9EURY</name>
<proteinExistence type="predicted"/>
<comment type="caution">
    <text evidence="4">The sequence shown here is derived from an EMBL/GenBank/DDBJ whole genome shotgun (WGS) entry which is preliminary data.</text>
</comment>